<evidence type="ECO:0000256" key="1">
    <source>
        <dbReference type="ARBA" id="ARBA00004236"/>
    </source>
</evidence>
<feature type="region of interest" description="Disordered" evidence="7">
    <location>
        <begin position="112"/>
        <end position="134"/>
    </location>
</feature>
<evidence type="ECO:0000256" key="6">
    <source>
        <dbReference type="ARBA" id="ARBA00023294"/>
    </source>
</evidence>
<evidence type="ECO:0000256" key="3">
    <source>
        <dbReference type="ARBA" id="ARBA00022448"/>
    </source>
</evidence>
<keyword evidence="3" id="KW-0813">Transport</keyword>
<evidence type="ECO:0000256" key="5">
    <source>
        <dbReference type="ARBA" id="ARBA00023136"/>
    </source>
</evidence>
<dbReference type="Proteomes" id="UP000287651">
    <property type="component" value="Unassembled WGS sequence"/>
</dbReference>
<sequence>MSMSSCSQHFPSVMSEGYSHADSDEIDVFEATWYFSGGIDGAGLGLQRAMREERVISRGGDRSLDALARSARPPQQSKKVENQSKDKKNRQPSSAGRRLASFLNSFIKQATSKKKSRALKPTESEEAASFEKMHAGRRKGSINCSQRMKSNDYSILCARESCCNSKSSGHRKYAPFCSQREAWYDKRVIDEDWLVERCNSMDGYPENKWLTSEAGNRLLDKEALWSEEFMKKQEKWFRRTEEEEDGRGSESSSELFELKNYDLGKNVAFR</sequence>
<evidence type="ECO:0000256" key="4">
    <source>
        <dbReference type="ARBA" id="ARBA00022475"/>
    </source>
</evidence>
<gene>
    <name evidence="8" type="ORF">B296_00040567</name>
</gene>
<comment type="similarity">
    <text evidence="2">Belongs to the BIG GRAIN 1 (BG1) plant protein family.</text>
</comment>
<organism evidence="8 9">
    <name type="scientific">Ensete ventricosum</name>
    <name type="common">Abyssinian banana</name>
    <name type="synonym">Musa ensete</name>
    <dbReference type="NCBI Taxonomy" id="4639"/>
    <lineage>
        <taxon>Eukaryota</taxon>
        <taxon>Viridiplantae</taxon>
        <taxon>Streptophyta</taxon>
        <taxon>Embryophyta</taxon>
        <taxon>Tracheophyta</taxon>
        <taxon>Spermatophyta</taxon>
        <taxon>Magnoliopsida</taxon>
        <taxon>Liliopsida</taxon>
        <taxon>Zingiberales</taxon>
        <taxon>Musaceae</taxon>
        <taxon>Ensete</taxon>
    </lineage>
</organism>
<evidence type="ECO:0000313" key="8">
    <source>
        <dbReference type="EMBL" id="RRT37966.1"/>
    </source>
</evidence>
<dbReference type="GO" id="GO:0009734">
    <property type="term" value="P:auxin-activated signaling pathway"/>
    <property type="evidence" value="ECO:0007669"/>
    <property type="project" value="UniProtKB-KW"/>
</dbReference>
<accession>A0A426XES1</accession>
<dbReference type="GO" id="GO:0005886">
    <property type="term" value="C:plasma membrane"/>
    <property type="evidence" value="ECO:0007669"/>
    <property type="project" value="UniProtKB-SubCell"/>
</dbReference>
<keyword evidence="6" id="KW-0927">Auxin signaling pathway</keyword>
<protein>
    <submittedName>
        <fullName evidence="8">Uncharacterized protein</fullName>
    </submittedName>
</protein>
<evidence type="ECO:0000256" key="7">
    <source>
        <dbReference type="SAM" id="MobiDB-lite"/>
    </source>
</evidence>
<evidence type="ECO:0000256" key="2">
    <source>
        <dbReference type="ARBA" id="ARBA00010067"/>
    </source>
</evidence>
<dbReference type="EMBL" id="AMZH03021679">
    <property type="protein sequence ID" value="RRT37966.1"/>
    <property type="molecule type" value="Genomic_DNA"/>
</dbReference>
<dbReference type="PANTHER" id="PTHR33541">
    <property type="entry name" value="PROTEIN BIG GRAIN 1-LIKE A-RELATED"/>
    <property type="match status" value="1"/>
</dbReference>
<dbReference type="AlphaFoldDB" id="A0A426XES1"/>
<proteinExistence type="inferred from homology"/>
<keyword evidence="5" id="KW-0472">Membrane</keyword>
<dbReference type="PANTHER" id="PTHR33541:SF11">
    <property type="entry name" value="PROTEIN BIG GRAIN 1-LIKE E"/>
    <property type="match status" value="1"/>
</dbReference>
<keyword evidence="4" id="KW-1003">Cell membrane</keyword>
<comment type="caution">
    <text evidence="8">The sequence shown here is derived from an EMBL/GenBank/DDBJ whole genome shotgun (WGS) entry which is preliminary data.</text>
</comment>
<name>A0A426XES1_ENSVE</name>
<feature type="region of interest" description="Disordered" evidence="7">
    <location>
        <begin position="60"/>
        <end position="95"/>
    </location>
</feature>
<evidence type="ECO:0000313" key="9">
    <source>
        <dbReference type="Proteomes" id="UP000287651"/>
    </source>
</evidence>
<dbReference type="InterPro" id="IPR039621">
    <property type="entry name" value="BG1-like"/>
</dbReference>
<comment type="subcellular location">
    <subcellularLocation>
        <location evidence="1">Cell membrane</location>
    </subcellularLocation>
</comment>
<reference evidence="8 9" key="1">
    <citation type="journal article" date="2014" name="Agronomy (Basel)">
        <title>A Draft Genome Sequence for Ensete ventricosum, the Drought-Tolerant Tree Against Hunger.</title>
        <authorList>
            <person name="Harrison J."/>
            <person name="Moore K.A."/>
            <person name="Paszkiewicz K."/>
            <person name="Jones T."/>
            <person name="Grant M."/>
            <person name="Ambacheew D."/>
            <person name="Muzemil S."/>
            <person name="Studholme D.J."/>
        </authorList>
    </citation>
    <scope>NUCLEOTIDE SEQUENCE [LARGE SCALE GENOMIC DNA]</scope>
</reference>